<dbReference type="GO" id="GO:0005778">
    <property type="term" value="C:peroxisomal membrane"/>
    <property type="evidence" value="ECO:0007669"/>
    <property type="project" value="TreeGrafter"/>
</dbReference>
<dbReference type="CDD" id="cd12212">
    <property type="entry name" value="Fis1"/>
    <property type="match status" value="1"/>
</dbReference>
<dbReference type="AlphaFoldDB" id="A0A815PKJ3"/>
<evidence type="ECO:0000313" key="11">
    <source>
        <dbReference type="EMBL" id="CAF5006836.1"/>
    </source>
</evidence>
<dbReference type="InterPro" id="IPR033745">
    <property type="entry name" value="Fis1_cytosol"/>
</dbReference>
<feature type="transmembrane region" description="Helical" evidence="8">
    <location>
        <begin position="127"/>
        <end position="160"/>
    </location>
</feature>
<dbReference type="EMBL" id="CAJNOV010005835">
    <property type="protein sequence ID" value="CAF1227185.1"/>
    <property type="molecule type" value="Genomic_DNA"/>
</dbReference>
<dbReference type="PANTHER" id="PTHR13247">
    <property type="entry name" value="TETRATRICOPEPTIDE REPEAT PROTEIN 11 TPR REPEAT PROTEIN 11"/>
    <property type="match status" value="1"/>
</dbReference>
<comment type="similarity">
    <text evidence="2">Belongs to the FIS1 family.</text>
</comment>
<dbReference type="PANTHER" id="PTHR13247:SF0">
    <property type="entry name" value="MITOCHONDRIAL FISSION 1 PROTEIN"/>
    <property type="match status" value="1"/>
</dbReference>
<evidence type="ECO:0000256" key="7">
    <source>
        <dbReference type="ARBA" id="ARBA00023136"/>
    </source>
</evidence>
<evidence type="ECO:0000256" key="8">
    <source>
        <dbReference type="SAM" id="Phobius"/>
    </source>
</evidence>
<dbReference type="SUPFAM" id="SSF48452">
    <property type="entry name" value="TPR-like"/>
    <property type="match status" value="1"/>
</dbReference>
<dbReference type="GO" id="GO:0043653">
    <property type="term" value="P:mitochondrial fragmentation involved in apoptotic process"/>
    <property type="evidence" value="ECO:0007669"/>
    <property type="project" value="TreeGrafter"/>
</dbReference>
<dbReference type="Gene3D" id="1.25.40.10">
    <property type="entry name" value="Tetratricopeptide repeat domain"/>
    <property type="match status" value="1"/>
</dbReference>
<evidence type="ECO:0000313" key="10">
    <source>
        <dbReference type="EMBL" id="CAF1450518.1"/>
    </source>
</evidence>
<dbReference type="GO" id="GO:0005741">
    <property type="term" value="C:mitochondrial outer membrane"/>
    <property type="evidence" value="ECO:0007669"/>
    <property type="project" value="UniProtKB-SubCell"/>
</dbReference>
<comment type="subcellular location">
    <subcellularLocation>
        <location evidence="1">Mitochondrion outer membrane</location>
        <topology evidence="1">Single-pass membrane protein</topology>
    </subcellularLocation>
</comment>
<evidence type="ECO:0000256" key="3">
    <source>
        <dbReference type="ARBA" id="ARBA00022692"/>
    </source>
</evidence>
<keyword evidence="5 8" id="KW-1133">Transmembrane helix</keyword>
<keyword evidence="7 8" id="KW-0472">Membrane</keyword>
<dbReference type="InterPro" id="IPR016543">
    <property type="entry name" value="Fis1"/>
</dbReference>
<keyword evidence="4" id="KW-1000">Mitochondrion outer membrane</keyword>
<dbReference type="EMBL" id="CAJNOW010005467">
    <property type="protein sequence ID" value="CAF1450518.1"/>
    <property type="molecule type" value="Genomic_DNA"/>
</dbReference>
<dbReference type="GO" id="GO:0000422">
    <property type="term" value="P:autophagy of mitochondrion"/>
    <property type="evidence" value="ECO:0007669"/>
    <property type="project" value="TreeGrafter"/>
</dbReference>
<evidence type="ECO:0000256" key="6">
    <source>
        <dbReference type="ARBA" id="ARBA00023128"/>
    </source>
</evidence>
<keyword evidence="6" id="KW-0496">Mitochondrion</keyword>
<dbReference type="Pfam" id="PF14853">
    <property type="entry name" value="Fis1_TPR_C"/>
    <property type="match status" value="1"/>
</dbReference>
<sequence>MEETQLLLDDIVLPEEIQRYRAVYEKAAEASQVTDQNKFSFAHCLVRSKAKADVRSGLQLLRELYDSTRSDDAKRDYLYYLALGNARLNEYEVALKFLDAILLIQPGNHQAKNLKDEVTRRMNREGYVGMGIAVGAGALLLGGTGLLLIGGGLTAAAVAILKK</sequence>
<evidence type="ECO:0000256" key="5">
    <source>
        <dbReference type="ARBA" id="ARBA00022989"/>
    </source>
</evidence>
<dbReference type="EMBL" id="CAJOBJ010209496">
    <property type="protein sequence ID" value="CAF5006836.1"/>
    <property type="molecule type" value="Genomic_DNA"/>
</dbReference>
<organism evidence="10 12">
    <name type="scientific">Rotaria magnacalcarata</name>
    <dbReference type="NCBI Taxonomy" id="392030"/>
    <lineage>
        <taxon>Eukaryota</taxon>
        <taxon>Metazoa</taxon>
        <taxon>Spiralia</taxon>
        <taxon>Gnathifera</taxon>
        <taxon>Rotifera</taxon>
        <taxon>Eurotatoria</taxon>
        <taxon>Bdelloidea</taxon>
        <taxon>Philodinida</taxon>
        <taxon>Philodinidae</taxon>
        <taxon>Rotaria</taxon>
    </lineage>
</organism>
<dbReference type="Proteomes" id="UP000681720">
    <property type="component" value="Unassembled WGS sequence"/>
</dbReference>
<keyword evidence="3 8" id="KW-0812">Transmembrane</keyword>
<comment type="caution">
    <text evidence="10">The sequence shown here is derived from an EMBL/GenBank/DDBJ whole genome shotgun (WGS) entry which is preliminary data.</text>
</comment>
<evidence type="ECO:0000313" key="9">
    <source>
        <dbReference type="EMBL" id="CAF1227185.1"/>
    </source>
</evidence>
<dbReference type="OrthoDB" id="421154at2759"/>
<dbReference type="Pfam" id="PF14852">
    <property type="entry name" value="Fis1_TPR_N"/>
    <property type="match status" value="1"/>
</dbReference>
<evidence type="ECO:0000256" key="4">
    <source>
        <dbReference type="ARBA" id="ARBA00022787"/>
    </source>
</evidence>
<dbReference type="Proteomes" id="UP000663834">
    <property type="component" value="Unassembled WGS sequence"/>
</dbReference>
<reference evidence="10" key="1">
    <citation type="submission" date="2021-02" db="EMBL/GenBank/DDBJ databases">
        <authorList>
            <person name="Nowell W R."/>
        </authorList>
    </citation>
    <scope>NUCLEOTIDE SEQUENCE</scope>
</reference>
<dbReference type="InterPro" id="IPR028061">
    <property type="entry name" value="Fis1_TPR_C"/>
</dbReference>
<proteinExistence type="inferred from homology"/>
<evidence type="ECO:0008006" key="13">
    <source>
        <dbReference type="Google" id="ProtNLM"/>
    </source>
</evidence>
<dbReference type="Proteomes" id="UP000663855">
    <property type="component" value="Unassembled WGS sequence"/>
</dbReference>
<protein>
    <recommendedName>
        <fullName evidence="13">Mitochondrial fission 1 protein</fullName>
    </recommendedName>
</protein>
<dbReference type="GO" id="GO:0016559">
    <property type="term" value="P:peroxisome fission"/>
    <property type="evidence" value="ECO:0007669"/>
    <property type="project" value="TreeGrafter"/>
</dbReference>
<name>A0A815PKJ3_9BILA</name>
<dbReference type="GO" id="GO:0000266">
    <property type="term" value="P:mitochondrial fission"/>
    <property type="evidence" value="ECO:0007669"/>
    <property type="project" value="InterPro"/>
</dbReference>
<dbReference type="InterPro" id="IPR011990">
    <property type="entry name" value="TPR-like_helical_dom_sf"/>
</dbReference>
<evidence type="ECO:0000313" key="12">
    <source>
        <dbReference type="Proteomes" id="UP000663834"/>
    </source>
</evidence>
<gene>
    <name evidence="9" type="ORF">CJN711_LOCUS13310</name>
    <name evidence="11" type="ORF">GIL414_LOCUS57599</name>
    <name evidence="10" type="ORF">KQP761_LOCUS11981</name>
</gene>
<accession>A0A815PKJ3</accession>
<evidence type="ECO:0000256" key="1">
    <source>
        <dbReference type="ARBA" id="ARBA00004572"/>
    </source>
</evidence>
<evidence type="ECO:0000256" key="2">
    <source>
        <dbReference type="ARBA" id="ARBA00008937"/>
    </source>
</evidence>
<dbReference type="InterPro" id="IPR028058">
    <property type="entry name" value="Fis1_TPR_N"/>
</dbReference>